<name>A0A561R2D3_9HYPH</name>
<dbReference type="Proteomes" id="UP000320653">
    <property type="component" value="Unassembled WGS sequence"/>
</dbReference>
<evidence type="ECO:0000313" key="2">
    <source>
        <dbReference type="Proteomes" id="UP000320653"/>
    </source>
</evidence>
<dbReference type="InterPro" id="IPR010982">
    <property type="entry name" value="Lambda_DNA-bd_dom_sf"/>
</dbReference>
<keyword evidence="2" id="KW-1185">Reference proteome</keyword>
<dbReference type="Gene3D" id="3.30.2020.10">
    <property type="entry name" value="NE0471-like N-terminal domain"/>
    <property type="match status" value="1"/>
</dbReference>
<dbReference type="Pfam" id="PF10387">
    <property type="entry name" value="DUF2442"/>
    <property type="match status" value="1"/>
</dbReference>
<dbReference type="RefSeq" id="WP_186458183.1">
    <property type="nucleotide sequence ID" value="NZ_VIWP01000002.1"/>
</dbReference>
<proteinExistence type="predicted"/>
<reference evidence="1 2" key="1">
    <citation type="submission" date="2019-06" db="EMBL/GenBank/DDBJ databases">
        <title>Sorghum-associated microbial communities from plants grown in Nebraska, USA.</title>
        <authorList>
            <person name="Schachtman D."/>
        </authorList>
    </citation>
    <scope>NUCLEOTIDE SEQUENCE [LARGE SCALE GENOMIC DNA]</scope>
    <source>
        <strain evidence="1 2">1225</strain>
    </source>
</reference>
<sequence>MSGNVSIPDDDIVHGTETLPRLVDVAALEGRKLRVTFESGTTKVVDLAPALASRRFYIALRDDDALFRSFKVSDYGDAIEWGEDLDFSAVWLDKLPSVEFGNADFRQAMDDLGMSLDGMASALEISRRQVADYRKNKPIPRHIGLATRYLVEHEGQTDR</sequence>
<organism evidence="1 2">
    <name type="scientific">Neorhizobium alkalisoli</name>
    <dbReference type="NCBI Taxonomy" id="528178"/>
    <lineage>
        <taxon>Bacteria</taxon>
        <taxon>Pseudomonadati</taxon>
        <taxon>Pseudomonadota</taxon>
        <taxon>Alphaproteobacteria</taxon>
        <taxon>Hyphomicrobiales</taxon>
        <taxon>Rhizobiaceae</taxon>
        <taxon>Rhizobium/Agrobacterium group</taxon>
        <taxon>Neorhizobium</taxon>
    </lineage>
</organism>
<dbReference type="EMBL" id="VIWP01000002">
    <property type="protein sequence ID" value="TWF56775.1"/>
    <property type="molecule type" value="Genomic_DNA"/>
</dbReference>
<dbReference type="AlphaFoldDB" id="A0A561R2D3"/>
<dbReference type="SUPFAM" id="SSF143880">
    <property type="entry name" value="NE0471 N-terminal domain-like"/>
    <property type="match status" value="1"/>
</dbReference>
<accession>A0A561R2D3</accession>
<gene>
    <name evidence="1" type="ORF">FHW37_102414</name>
</gene>
<evidence type="ECO:0000313" key="1">
    <source>
        <dbReference type="EMBL" id="TWF56775.1"/>
    </source>
</evidence>
<dbReference type="Gene3D" id="1.10.260.40">
    <property type="entry name" value="lambda repressor-like DNA-binding domains"/>
    <property type="match status" value="1"/>
</dbReference>
<dbReference type="SUPFAM" id="SSF47413">
    <property type="entry name" value="lambda repressor-like DNA-binding domains"/>
    <property type="match status" value="1"/>
</dbReference>
<dbReference type="InterPro" id="IPR018841">
    <property type="entry name" value="DUF2442"/>
</dbReference>
<comment type="caution">
    <text evidence="1">The sequence shown here is derived from an EMBL/GenBank/DDBJ whole genome shotgun (WGS) entry which is preliminary data.</text>
</comment>
<dbReference type="InterPro" id="IPR036782">
    <property type="entry name" value="NE0471-like_N"/>
</dbReference>
<dbReference type="GO" id="GO:0003677">
    <property type="term" value="F:DNA binding"/>
    <property type="evidence" value="ECO:0007669"/>
    <property type="project" value="InterPro"/>
</dbReference>
<protein>
    <submittedName>
        <fullName evidence="1">Uncharacterized protein DUF2442</fullName>
    </submittedName>
</protein>